<sequence>MEEHNSCQNVLPLDAVAKDVKHSVMFYDVSNALSNIRTTSNRAIANLEENIENRCNDEVMISNQIRNFEFKLQEILPALETARMVFKSPEDIQNIVRSLRSTTLNFLQYKTDYKPSKIQQVQVPSLVPRMPTQFTLHPRLDIIRYEDLLITCMCITDDNCLLLCNQKSNVLLVYSDSGDYLQDCKLSGEPWDIAVIPGENKPVVTLPYQSLIKFVDIITMTASPKYFIPVGSGVAIVKDKICVGGYERGYLHIYDK</sequence>
<dbReference type="SUPFAM" id="SSF50978">
    <property type="entry name" value="WD40 repeat-like"/>
    <property type="match status" value="1"/>
</dbReference>
<dbReference type="AlphaFoldDB" id="A0A8B6HRZ5"/>
<dbReference type="EMBL" id="UYJE01010502">
    <property type="protein sequence ID" value="VDI83758.1"/>
    <property type="molecule type" value="Genomic_DNA"/>
</dbReference>
<keyword evidence="2" id="KW-1185">Reference proteome</keyword>
<evidence type="ECO:0000313" key="1">
    <source>
        <dbReference type="EMBL" id="VDI83758.1"/>
    </source>
</evidence>
<gene>
    <name evidence="1" type="ORF">MGAL_10B029046</name>
</gene>
<dbReference type="OrthoDB" id="6131018at2759"/>
<comment type="caution">
    <text evidence="1">The sequence shown here is derived from an EMBL/GenBank/DDBJ whole genome shotgun (WGS) entry which is preliminary data.</text>
</comment>
<name>A0A8B6HRZ5_MYTGA</name>
<dbReference type="InterPro" id="IPR036322">
    <property type="entry name" value="WD40_repeat_dom_sf"/>
</dbReference>
<accession>A0A8B6HRZ5</accession>
<evidence type="ECO:0000313" key="2">
    <source>
        <dbReference type="Proteomes" id="UP000596742"/>
    </source>
</evidence>
<dbReference type="Proteomes" id="UP000596742">
    <property type="component" value="Unassembled WGS sequence"/>
</dbReference>
<proteinExistence type="predicted"/>
<reference evidence="1" key="1">
    <citation type="submission" date="2018-11" db="EMBL/GenBank/DDBJ databases">
        <authorList>
            <person name="Alioto T."/>
            <person name="Alioto T."/>
        </authorList>
    </citation>
    <scope>NUCLEOTIDE SEQUENCE</scope>
</reference>
<protein>
    <submittedName>
        <fullName evidence="1">Uncharacterized protein</fullName>
    </submittedName>
</protein>
<organism evidence="1 2">
    <name type="scientific">Mytilus galloprovincialis</name>
    <name type="common">Mediterranean mussel</name>
    <dbReference type="NCBI Taxonomy" id="29158"/>
    <lineage>
        <taxon>Eukaryota</taxon>
        <taxon>Metazoa</taxon>
        <taxon>Spiralia</taxon>
        <taxon>Lophotrochozoa</taxon>
        <taxon>Mollusca</taxon>
        <taxon>Bivalvia</taxon>
        <taxon>Autobranchia</taxon>
        <taxon>Pteriomorphia</taxon>
        <taxon>Mytilida</taxon>
        <taxon>Mytiloidea</taxon>
        <taxon>Mytilidae</taxon>
        <taxon>Mytilinae</taxon>
        <taxon>Mytilus</taxon>
    </lineage>
</organism>